<accession>A0A5N5EPK3</accession>
<keyword evidence="2" id="KW-1185">Reference proteome</keyword>
<reference evidence="1 2" key="1">
    <citation type="submission" date="2019-09" db="EMBL/GenBank/DDBJ databases">
        <authorList>
            <person name="Liu P."/>
        </authorList>
    </citation>
    <scope>NUCLEOTIDE SEQUENCE [LARGE SCALE GENOMIC DNA]</scope>
    <source>
        <strain evidence="1 2">TRM68085</strain>
    </source>
</reference>
<dbReference type="Proteomes" id="UP000326907">
    <property type="component" value="Unassembled WGS sequence"/>
</dbReference>
<proteinExistence type="predicted"/>
<sequence length="73" mass="6976">MNSTPQVPTQVISDADLDNVSGGILNGSLNNNALGLAADAPVSLSGALQAATGTVDAATGLNLQGVSGLVSGL</sequence>
<dbReference type="EMBL" id="VYUA01000006">
    <property type="protein sequence ID" value="KAB2592805.1"/>
    <property type="molecule type" value="Genomic_DNA"/>
</dbReference>
<gene>
    <name evidence="1" type="ORF">F5983_09645</name>
</gene>
<organism evidence="1 2">
    <name type="scientific">Streptomyces arboris</name>
    <dbReference type="NCBI Taxonomy" id="2600619"/>
    <lineage>
        <taxon>Bacteria</taxon>
        <taxon>Bacillati</taxon>
        <taxon>Actinomycetota</taxon>
        <taxon>Actinomycetes</taxon>
        <taxon>Kitasatosporales</taxon>
        <taxon>Streptomycetaceae</taxon>
        <taxon>Streptomyces</taxon>
    </lineage>
</organism>
<name>A0A5N5EPK3_9ACTN</name>
<evidence type="ECO:0000313" key="1">
    <source>
        <dbReference type="EMBL" id="KAB2592805.1"/>
    </source>
</evidence>
<dbReference type="AlphaFoldDB" id="A0A5N5EPK3"/>
<dbReference type="RefSeq" id="WP_018510296.1">
    <property type="nucleotide sequence ID" value="NZ_JBHUTW010000002.1"/>
</dbReference>
<dbReference type="GeneID" id="91312571"/>
<protein>
    <submittedName>
        <fullName evidence="1">Type A2 lantipeptide</fullName>
    </submittedName>
</protein>
<evidence type="ECO:0000313" key="2">
    <source>
        <dbReference type="Proteomes" id="UP000326907"/>
    </source>
</evidence>
<comment type="caution">
    <text evidence="1">The sequence shown here is derived from an EMBL/GenBank/DDBJ whole genome shotgun (WGS) entry which is preliminary data.</text>
</comment>